<evidence type="ECO:0000256" key="5">
    <source>
        <dbReference type="ARBA" id="ARBA00023295"/>
    </source>
</evidence>
<dbReference type="InterPro" id="IPR012334">
    <property type="entry name" value="Pectin_lyas_fold"/>
</dbReference>
<name>A0AAE0GFR4_9CHLO</name>
<dbReference type="Proteomes" id="UP001190700">
    <property type="component" value="Unassembled WGS sequence"/>
</dbReference>
<sequence>MLRCFFLVLSVLTVHASDSFTQRSQSIIDVLPTANLSGGATSLGDEVLCLKDPKLLVNGTLDISPCLYQTGRFALLVELDGALRKRAVHNTLLLNYALLHVRHFILQVPANRRYTILLRTSDPHNRFLMQGGVYGQDLENVTLQLDGIMDFGACMPMDSANCRFRKEDYPGFSYDKKLANTVSMLQFTGMLNFKFTSSTRGRVVGGGEQWYGVMNILELGDERGTTKPIMFDMEGKRSYGLEISHISFEQAAYWTTYIWASDVHIHHSNVTARTLPPELPKPLEDPSEWLEQVVRTNAWNTDGFDVSGDNVHIHDCHIMVSDDCVANKGGKNWMVENLVASGAGLTVGSEGKADNVTFRNIVMDRTIRGIYIKTTASNVLYENILIKEGLMFPIWIGPPWQGLSGGCPLIFPFLPTGVSADLGALTHHSMNALCYADQTMRVTNITLRNVTVVKSFTTPIVLFGGHENYGVSMENVTVGETPSDERFPFTAKPECYNVTIQQESLTKPGQLFENCAPTAPVCTQVGIARQAFIPCCNQSNWNPKGPTPKEWWGVC</sequence>
<dbReference type="Gene3D" id="2.160.20.10">
    <property type="entry name" value="Single-stranded right-handed beta-helix, Pectin lyase-like"/>
    <property type="match status" value="1"/>
</dbReference>
<dbReference type="SMART" id="SM00710">
    <property type="entry name" value="PbH1"/>
    <property type="match status" value="3"/>
</dbReference>
<dbReference type="InterPro" id="IPR000743">
    <property type="entry name" value="Glyco_hydro_28"/>
</dbReference>
<feature type="chain" id="PRO_5042289028" description="Polygalacturonase" evidence="7">
    <location>
        <begin position="17"/>
        <end position="555"/>
    </location>
</feature>
<dbReference type="AlphaFoldDB" id="A0AAE0GFR4"/>
<organism evidence="8 9">
    <name type="scientific">Cymbomonas tetramitiformis</name>
    <dbReference type="NCBI Taxonomy" id="36881"/>
    <lineage>
        <taxon>Eukaryota</taxon>
        <taxon>Viridiplantae</taxon>
        <taxon>Chlorophyta</taxon>
        <taxon>Pyramimonadophyceae</taxon>
        <taxon>Pyramimonadales</taxon>
        <taxon>Pyramimonadaceae</taxon>
        <taxon>Cymbomonas</taxon>
    </lineage>
</organism>
<reference evidence="8 9" key="1">
    <citation type="journal article" date="2015" name="Genome Biol. Evol.">
        <title>Comparative Genomics of a Bacterivorous Green Alga Reveals Evolutionary Causalities and Consequences of Phago-Mixotrophic Mode of Nutrition.</title>
        <authorList>
            <person name="Burns J.A."/>
            <person name="Paasch A."/>
            <person name="Narechania A."/>
            <person name="Kim E."/>
        </authorList>
    </citation>
    <scope>NUCLEOTIDE SEQUENCE [LARGE SCALE GENOMIC DNA]</scope>
    <source>
        <strain evidence="8 9">PLY_AMNH</strain>
    </source>
</reference>
<keyword evidence="5 6" id="KW-0326">Glycosidase</keyword>
<proteinExistence type="inferred from homology"/>
<evidence type="ECO:0000313" key="9">
    <source>
        <dbReference type="Proteomes" id="UP001190700"/>
    </source>
</evidence>
<evidence type="ECO:0008006" key="10">
    <source>
        <dbReference type="Google" id="ProtNLM"/>
    </source>
</evidence>
<dbReference type="Pfam" id="PF00295">
    <property type="entry name" value="Glyco_hydro_28"/>
    <property type="match status" value="1"/>
</dbReference>
<dbReference type="PANTHER" id="PTHR31736:SF19">
    <property type="entry name" value="PECTIN LYASE SUPERFAMILY PROTEIN-RELATED"/>
    <property type="match status" value="1"/>
</dbReference>
<keyword evidence="3" id="KW-1015">Disulfide bond</keyword>
<dbReference type="EMBL" id="LGRX02006107">
    <property type="protein sequence ID" value="KAK3277435.1"/>
    <property type="molecule type" value="Genomic_DNA"/>
</dbReference>
<evidence type="ECO:0000256" key="3">
    <source>
        <dbReference type="ARBA" id="ARBA00023157"/>
    </source>
</evidence>
<keyword evidence="4" id="KW-0325">Glycoprotein</keyword>
<dbReference type="InterPro" id="IPR011050">
    <property type="entry name" value="Pectin_lyase_fold/virulence"/>
</dbReference>
<keyword evidence="9" id="KW-1185">Reference proteome</keyword>
<keyword evidence="7" id="KW-0732">Signal</keyword>
<dbReference type="PANTHER" id="PTHR31736">
    <property type="match status" value="1"/>
</dbReference>
<evidence type="ECO:0000256" key="2">
    <source>
        <dbReference type="ARBA" id="ARBA00022801"/>
    </source>
</evidence>
<dbReference type="GO" id="GO:0004650">
    <property type="term" value="F:polygalacturonase activity"/>
    <property type="evidence" value="ECO:0007669"/>
    <property type="project" value="InterPro"/>
</dbReference>
<dbReference type="SUPFAM" id="SSF51126">
    <property type="entry name" value="Pectin lyase-like"/>
    <property type="match status" value="1"/>
</dbReference>
<accession>A0AAE0GFR4</accession>
<keyword evidence="2 6" id="KW-0378">Hydrolase</keyword>
<dbReference type="GO" id="GO:0046576">
    <property type="term" value="F:rhamnogalacturonan alpha-L-rhamnopyranosyl-(1-&gt;4)-alpha-D-galactopyranosyluronide lyase activity"/>
    <property type="evidence" value="ECO:0007669"/>
    <property type="project" value="UniProtKB-ARBA"/>
</dbReference>
<dbReference type="GO" id="GO:0005975">
    <property type="term" value="P:carbohydrate metabolic process"/>
    <property type="evidence" value="ECO:0007669"/>
    <property type="project" value="InterPro"/>
</dbReference>
<evidence type="ECO:0000256" key="4">
    <source>
        <dbReference type="ARBA" id="ARBA00023180"/>
    </source>
</evidence>
<evidence type="ECO:0000313" key="8">
    <source>
        <dbReference type="EMBL" id="KAK3277435.1"/>
    </source>
</evidence>
<evidence type="ECO:0000256" key="1">
    <source>
        <dbReference type="ARBA" id="ARBA00008834"/>
    </source>
</evidence>
<dbReference type="InterPro" id="IPR006626">
    <property type="entry name" value="PbH1"/>
</dbReference>
<gene>
    <name evidence="8" type="ORF">CYMTET_14556</name>
</gene>
<evidence type="ECO:0000256" key="6">
    <source>
        <dbReference type="RuleBase" id="RU361169"/>
    </source>
</evidence>
<protein>
    <recommendedName>
        <fullName evidence="10">Polygalacturonase</fullName>
    </recommendedName>
</protein>
<evidence type="ECO:0000256" key="7">
    <source>
        <dbReference type="SAM" id="SignalP"/>
    </source>
</evidence>
<feature type="signal peptide" evidence="7">
    <location>
        <begin position="1"/>
        <end position="16"/>
    </location>
</feature>
<comment type="caution">
    <text evidence="8">The sequence shown here is derived from an EMBL/GenBank/DDBJ whole genome shotgun (WGS) entry which is preliminary data.</text>
</comment>
<comment type="similarity">
    <text evidence="1 6">Belongs to the glycosyl hydrolase 28 family.</text>
</comment>